<feature type="transmembrane region" description="Helical" evidence="1">
    <location>
        <begin position="49"/>
        <end position="67"/>
    </location>
</feature>
<evidence type="ECO:0000313" key="2">
    <source>
        <dbReference type="EMBL" id="CAH0537305.1"/>
    </source>
</evidence>
<gene>
    <name evidence="2" type="ORF">VMF7928_01043</name>
</gene>
<keyword evidence="1" id="KW-0812">Transmembrane</keyword>
<dbReference type="Proteomes" id="UP000838748">
    <property type="component" value="Unassembled WGS sequence"/>
</dbReference>
<protein>
    <recommendedName>
        <fullName evidence="4">DUF2798 domain-containing protein</fullName>
    </recommendedName>
</protein>
<dbReference type="EMBL" id="CAKLDM010000001">
    <property type="protein sequence ID" value="CAH0537305.1"/>
    <property type="molecule type" value="Genomic_DNA"/>
</dbReference>
<evidence type="ECO:0008006" key="4">
    <source>
        <dbReference type="Google" id="ProtNLM"/>
    </source>
</evidence>
<comment type="caution">
    <text evidence="2">The sequence shown here is derived from an EMBL/GenBank/DDBJ whole genome shotgun (WGS) entry which is preliminary data.</text>
</comment>
<evidence type="ECO:0000256" key="1">
    <source>
        <dbReference type="SAM" id="Phobius"/>
    </source>
</evidence>
<keyword evidence="1" id="KW-0472">Membrane</keyword>
<dbReference type="RefSeq" id="WP_237360408.1">
    <property type="nucleotide sequence ID" value="NZ_CAKLDM010000001.1"/>
</dbReference>
<proteinExistence type="predicted"/>
<organism evidence="2 3">
    <name type="scientific">Vibrio marisflavi CECT 7928</name>
    <dbReference type="NCBI Taxonomy" id="634439"/>
    <lineage>
        <taxon>Bacteria</taxon>
        <taxon>Pseudomonadati</taxon>
        <taxon>Pseudomonadota</taxon>
        <taxon>Gammaproteobacteria</taxon>
        <taxon>Vibrionales</taxon>
        <taxon>Vibrionaceae</taxon>
        <taxon>Vibrio</taxon>
    </lineage>
</organism>
<name>A0ABN8E1W6_9VIBR</name>
<reference evidence="2" key="1">
    <citation type="submission" date="2021-11" db="EMBL/GenBank/DDBJ databases">
        <authorList>
            <person name="Rodrigo-Torres L."/>
            <person name="Arahal R. D."/>
            <person name="Lucena T."/>
        </authorList>
    </citation>
    <scope>NUCLEOTIDE SEQUENCE</scope>
    <source>
        <strain evidence="2">CECT 7928</strain>
    </source>
</reference>
<accession>A0ABN8E1W6</accession>
<evidence type="ECO:0000313" key="3">
    <source>
        <dbReference type="Proteomes" id="UP000838748"/>
    </source>
</evidence>
<keyword evidence="3" id="KW-1185">Reference proteome</keyword>
<keyword evidence="1" id="KW-1133">Transmembrane helix</keyword>
<sequence>MSIRILKNLLAASVALFVAFPLVIFFDISINGYFNPSYGIWSQSFLNGWVALVLSGISFVLAILAPMEIHSYIIKKLHA</sequence>